<reference evidence="2" key="1">
    <citation type="journal article" date="2019" name="Int. J. Syst. Evol. Microbiol.">
        <title>The Global Catalogue of Microorganisms (GCM) 10K type strain sequencing project: providing services to taxonomists for standard genome sequencing and annotation.</title>
        <authorList>
            <consortium name="The Broad Institute Genomics Platform"/>
            <consortium name="The Broad Institute Genome Sequencing Center for Infectious Disease"/>
            <person name="Wu L."/>
            <person name="Ma J."/>
        </authorList>
    </citation>
    <scope>NUCLEOTIDE SEQUENCE [LARGE SCALE GENOMIC DNA]</scope>
    <source>
        <strain evidence="2">CECT 7956</strain>
    </source>
</reference>
<keyword evidence="2" id="KW-1185">Reference proteome</keyword>
<dbReference type="Proteomes" id="UP001595616">
    <property type="component" value="Unassembled WGS sequence"/>
</dbReference>
<dbReference type="EMBL" id="JBHRYQ010000002">
    <property type="protein sequence ID" value="MFC3813287.1"/>
    <property type="molecule type" value="Genomic_DNA"/>
</dbReference>
<protein>
    <submittedName>
        <fullName evidence="1">T9SS type A sorting domain-containing protein</fullName>
    </submittedName>
</protein>
<organism evidence="1 2">
    <name type="scientific">Lacihabitans lacunae</name>
    <dbReference type="NCBI Taxonomy" id="1028214"/>
    <lineage>
        <taxon>Bacteria</taxon>
        <taxon>Pseudomonadati</taxon>
        <taxon>Bacteroidota</taxon>
        <taxon>Cytophagia</taxon>
        <taxon>Cytophagales</taxon>
        <taxon>Leadbetterellaceae</taxon>
        <taxon>Lacihabitans</taxon>
    </lineage>
</organism>
<dbReference type="InterPro" id="IPR026444">
    <property type="entry name" value="Secre_tail"/>
</dbReference>
<accession>A0ABV7Z2C8</accession>
<evidence type="ECO:0000313" key="1">
    <source>
        <dbReference type="EMBL" id="MFC3813287.1"/>
    </source>
</evidence>
<dbReference type="RefSeq" id="WP_379840272.1">
    <property type="nucleotide sequence ID" value="NZ_JBHRYQ010000002.1"/>
</dbReference>
<sequence>MKNLFLFLFISVITLLRVNNVYAQEMSINLTNLIPTVKLNETRGEITVSICNVSGGSTNLPIGKARPLISFPPNTSSVVLKSVTPAGGMIEFSNNGTDIRLTNAAALAPAECFEVVLGYTGSSLGEGGVVTGTLAWNGPPPVGETNTGNNNSVTTINVREAAAPVTLTSFTVDEFTNGNLLDWKIKDESGFSHFSVRKSTNLSEFWEIGTVKGGNKNGKFDFLDKNFNEGINYYQLKMIDLDGTYKLSKIISIENRGEFGSSTVFPNPSPNRVFKLKNSEEFDEINLMTNEGTRLPVEVRKIDGTYEIKVSESYSAGSYFLQFVNSSRVIRRKVVLL</sequence>
<evidence type="ECO:0000313" key="2">
    <source>
        <dbReference type="Proteomes" id="UP001595616"/>
    </source>
</evidence>
<name>A0ABV7Z2C8_9BACT</name>
<proteinExistence type="predicted"/>
<comment type="caution">
    <text evidence="1">The sequence shown here is derived from an EMBL/GenBank/DDBJ whole genome shotgun (WGS) entry which is preliminary data.</text>
</comment>
<gene>
    <name evidence="1" type="ORF">ACFOOI_21660</name>
</gene>
<dbReference type="NCBIfam" id="TIGR04183">
    <property type="entry name" value="Por_Secre_tail"/>
    <property type="match status" value="1"/>
</dbReference>